<dbReference type="FunFam" id="2.60.40.10:FF:000056">
    <property type="entry name" value="twitchin isoform X4"/>
    <property type="match status" value="3"/>
</dbReference>
<dbReference type="SMART" id="SM00060">
    <property type="entry name" value="FN3"/>
    <property type="match status" value="4"/>
</dbReference>
<reference evidence="3" key="1">
    <citation type="submission" date="2021-03" db="EMBL/GenBank/DDBJ databases">
        <authorList>
            <person name="Bekaert M."/>
        </authorList>
    </citation>
    <scope>NUCLEOTIDE SEQUENCE</scope>
</reference>
<dbReference type="GO" id="GO:0045214">
    <property type="term" value="P:sarcomere organization"/>
    <property type="evidence" value="ECO:0007669"/>
    <property type="project" value="TreeGrafter"/>
</dbReference>
<evidence type="ECO:0000313" key="4">
    <source>
        <dbReference type="Proteomes" id="UP000683360"/>
    </source>
</evidence>
<dbReference type="InterPro" id="IPR003961">
    <property type="entry name" value="FN3_dom"/>
</dbReference>
<keyword evidence="3" id="KW-0808">Transferase</keyword>
<dbReference type="GO" id="GO:0004674">
    <property type="term" value="F:protein serine/threonine kinase activity"/>
    <property type="evidence" value="ECO:0007669"/>
    <property type="project" value="UniProtKB-EC"/>
</dbReference>
<dbReference type="PROSITE" id="PS50853">
    <property type="entry name" value="FN3"/>
    <property type="match status" value="3"/>
</dbReference>
<feature type="domain" description="Fibronectin type-III" evidence="2">
    <location>
        <begin position="120"/>
        <end position="215"/>
    </location>
</feature>
<evidence type="ECO:0000256" key="1">
    <source>
        <dbReference type="ARBA" id="ARBA00023319"/>
    </source>
</evidence>
<sequence length="438" mass="49011">MSMTMAPVFTTATSSSADDNQNLDCIDFESKLVYHLLDKGWTPLNTTELKELKECNLGVIQKCRFLAPAEGFTFGLRFSVKDLKYEEYYYFKVTAVNNKGPGPPLESIDRVKLLAELSAPVGPMKISNITESSVDIEWEAPKHDGGSSIKEYLIEYRLANTSVWEKAGNVDGNTYRFSVKNLKYGEYYFFKVTAVNNKGPGPPLESKDPVKLLAELSAPVGPMKISNITESSVDIEWEAPKHDGGSSIKEYLIEYRLANTSVWEKAGNIDGNTYRFSVKDLKYGEYYYFKVTAVNNKGPGPPLESIDRVKLLAELSAPVGPMKISNITESSVDIEWEAPKHDGGSSIKEYLIEYRLANTSVWEKAGNVDGNTYRFSVKDLKYGEYYYFKVTAVNNNGPGPPLESIDRVKLLVLRTSHVESKAEKNARKSTILDFAFTI</sequence>
<protein>
    <submittedName>
        <fullName evidence="3">TTN</fullName>
        <ecNumber evidence="3">2.7.11.1</ecNumber>
    </submittedName>
</protein>
<evidence type="ECO:0000313" key="3">
    <source>
        <dbReference type="EMBL" id="CAG2238346.1"/>
    </source>
</evidence>
<proteinExistence type="predicted"/>
<dbReference type="GO" id="GO:0048738">
    <property type="term" value="P:cardiac muscle tissue development"/>
    <property type="evidence" value="ECO:0007669"/>
    <property type="project" value="TreeGrafter"/>
</dbReference>
<dbReference type="OrthoDB" id="6136057at2759"/>
<dbReference type="InterPro" id="IPR013783">
    <property type="entry name" value="Ig-like_fold"/>
</dbReference>
<dbReference type="Gene3D" id="2.60.40.10">
    <property type="entry name" value="Immunoglobulins"/>
    <property type="match status" value="4"/>
</dbReference>
<accession>A0A8S3U6S7</accession>
<dbReference type="InterPro" id="IPR036116">
    <property type="entry name" value="FN3_sf"/>
</dbReference>
<keyword evidence="1" id="KW-0393">Immunoglobulin domain</keyword>
<dbReference type="GO" id="GO:0031430">
    <property type="term" value="C:M band"/>
    <property type="evidence" value="ECO:0007669"/>
    <property type="project" value="TreeGrafter"/>
</dbReference>
<evidence type="ECO:0000259" key="2">
    <source>
        <dbReference type="PROSITE" id="PS50853"/>
    </source>
</evidence>
<dbReference type="SUPFAM" id="SSF49265">
    <property type="entry name" value="Fibronectin type III"/>
    <property type="match status" value="2"/>
</dbReference>
<dbReference type="Pfam" id="PF00041">
    <property type="entry name" value="fn3"/>
    <property type="match status" value="3"/>
</dbReference>
<dbReference type="PRINTS" id="PR00014">
    <property type="entry name" value="FNTYPEIII"/>
</dbReference>
<dbReference type="GO" id="GO:0008307">
    <property type="term" value="F:structural constituent of muscle"/>
    <property type="evidence" value="ECO:0007669"/>
    <property type="project" value="TreeGrafter"/>
</dbReference>
<organism evidence="3 4">
    <name type="scientific">Mytilus edulis</name>
    <name type="common">Blue mussel</name>
    <dbReference type="NCBI Taxonomy" id="6550"/>
    <lineage>
        <taxon>Eukaryota</taxon>
        <taxon>Metazoa</taxon>
        <taxon>Spiralia</taxon>
        <taxon>Lophotrochozoa</taxon>
        <taxon>Mollusca</taxon>
        <taxon>Bivalvia</taxon>
        <taxon>Autobranchia</taxon>
        <taxon>Pteriomorphia</taxon>
        <taxon>Mytilida</taxon>
        <taxon>Mytiloidea</taxon>
        <taxon>Mytilidae</taxon>
        <taxon>Mytilinae</taxon>
        <taxon>Mytilus</taxon>
    </lineage>
</organism>
<dbReference type="AlphaFoldDB" id="A0A8S3U6S7"/>
<gene>
    <name evidence="3" type="ORF">MEDL_50759</name>
</gene>
<dbReference type="PANTHER" id="PTHR14340:SF9">
    <property type="entry name" value="FIBRONECTIN TYPE-III DOMAIN-CONTAINING PROTEIN"/>
    <property type="match status" value="1"/>
</dbReference>
<dbReference type="Proteomes" id="UP000683360">
    <property type="component" value="Unassembled WGS sequence"/>
</dbReference>
<feature type="domain" description="Fibronectin type-III" evidence="2">
    <location>
        <begin position="318"/>
        <end position="415"/>
    </location>
</feature>
<feature type="domain" description="Fibronectin type-III" evidence="2">
    <location>
        <begin position="219"/>
        <end position="314"/>
    </location>
</feature>
<keyword evidence="4" id="KW-1185">Reference proteome</keyword>
<dbReference type="PANTHER" id="PTHR14340">
    <property type="entry name" value="MICROFIBRIL-ASSOCIATED GLYCOPROTEIN 3"/>
    <property type="match status" value="1"/>
</dbReference>
<dbReference type="EC" id="2.7.11.1" evidence="3"/>
<dbReference type="EMBL" id="CAJPWZ010002425">
    <property type="protein sequence ID" value="CAG2238346.1"/>
    <property type="molecule type" value="Genomic_DNA"/>
</dbReference>
<name>A0A8S3U6S7_MYTED</name>
<comment type="caution">
    <text evidence="3">The sequence shown here is derived from an EMBL/GenBank/DDBJ whole genome shotgun (WGS) entry which is preliminary data.</text>
</comment>
<dbReference type="CDD" id="cd00063">
    <property type="entry name" value="FN3"/>
    <property type="match status" value="4"/>
</dbReference>